<accession>A0A402B1Q4</accession>
<evidence type="ECO:0000259" key="1">
    <source>
        <dbReference type="PROSITE" id="PS51819"/>
    </source>
</evidence>
<dbReference type="InterPro" id="IPR004360">
    <property type="entry name" value="Glyas_Fos-R_dOase_dom"/>
</dbReference>
<dbReference type="AlphaFoldDB" id="A0A402B1Q4"/>
<keyword evidence="3" id="KW-1185">Reference proteome</keyword>
<organism evidence="2 3">
    <name type="scientific">Dictyobacter alpinus</name>
    <dbReference type="NCBI Taxonomy" id="2014873"/>
    <lineage>
        <taxon>Bacteria</taxon>
        <taxon>Bacillati</taxon>
        <taxon>Chloroflexota</taxon>
        <taxon>Ktedonobacteria</taxon>
        <taxon>Ktedonobacterales</taxon>
        <taxon>Dictyobacteraceae</taxon>
        <taxon>Dictyobacter</taxon>
    </lineage>
</organism>
<proteinExistence type="predicted"/>
<comment type="caution">
    <text evidence="2">The sequence shown here is derived from an EMBL/GenBank/DDBJ whole genome shotgun (WGS) entry which is preliminary data.</text>
</comment>
<reference evidence="3" key="1">
    <citation type="submission" date="2018-12" db="EMBL/GenBank/DDBJ databases">
        <title>Tengunoibacter tsumagoiensis gen. nov., sp. nov., Dictyobacter kobayashii sp. nov., D. alpinus sp. nov., and D. joshuensis sp. nov. and description of Dictyobacteraceae fam. nov. within the order Ktedonobacterales isolated from Tengu-no-mugimeshi.</title>
        <authorList>
            <person name="Wang C.M."/>
            <person name="Zheng Y."/>
            <person name="Sakai Y."/>
            <person name="Toyoda A."/>
            <person name="Minakuchi Y."/>
            <person name="Abe K."/>
            <person name="Yokota A."/>
            <person name="Yabe S."/>
        </authorList>
    </citation>
    <scope>NUCLEOTIDE SEQUENCE [LARGE SCALE GENOMIC DNA]</scope>
    <source>
        <strain evidence="3">Uno16</strain>
    </source>
</reference>
<name>A0A402B1Q4_9CHLR</name>
<dbReference type="InterPro" id="IPR029068">
    <property type="entry name" value="Glyas_Bleomycin-R_OHBP_Dase"/>
</dbReference>
<gene>
    <name evidence="2" type="ORF">KDA_07660</name>
</gene>
<dbReference type="InterPro" id="IPR037523">
    <property type="entry name" value="VOC_core"/>
</dbReference>
<dbReference type="PANTHER" id="PTHR39175">
    <property type="entry name" value="FAMILY PROTEIN, PUTATIVE (AFU_ORTHOLOGUE AFUA_3G15060)-RELATED"/>
    <property type="match status" value="1"/>
</dbReference>
<dbReference type="RefSeq" id="WP_126625879.1">
    <property type="nucleotide sequence ID" value="NZ_BIFT01000001.1"/>
</dbReference>
<dbReference type="PANTHER" id="PTHR39175:SF1">
    <property type="entry name" value="FAMILY PROTEIN, PUTATIVE (AFU_ORTHOLOGUE AFUA_3G15060)-RELATED"/>
    <property type="match status" value="1"/>
</dbReference>
<dbReference type="SUPFAM" id="SSF54593">
    <property type="entry name" value="Glyoxalase/Bleomycin resistance protein/Dihydroxybiphenyl dioxygenase"/>
    <property type="match status" value="1"/>
</dbReference>
<dbReference type="Gene3D" id="3.10.180.10">
    <property type="entry name" value="2,3-Dihydroxybiphenyl 1,2-Dioxygenase, domain 1"/>
    <property type="match status" value="1"/>
</dbReference>
<dbReference type="PROSITE" id="PS51819">
    <property type="entry name" value="VOC"/>
    <property type="match status" value="1"/>
</dbReference>
<evidence type="ECO:0000313" key="2">
    <source>
        <dbReference type="EMBL" id="GCE25282.1"/>
    </source>
</evidence>
<dbReference type="OrthoDB" id="9813630at2"/>
<dbReference type="EMBL" id="BIFT01000001">
    <property type="protein sequence ID" value="GCE25282.1"/>
    <property type="molecule type" value="Genomic_DNA"/>
</dbReference>
<sequence>MTITGVHHAQITIPVGAEEQARHYYCHLLGLPEIEKPDSLMGRGGFWLLVGDLQVHVGVEDGFERTSTKAHLAYQVTDIALWRQRLEEHNFTILDGVPIPGYERFETRDPFGNRLEFIQACA</sequence>
<feature type="domain" description="VOC" evidence="1">
    <location>
        <begin position="5"/>
        <end position="120"/>
    </location>
</feature>
<dbReference type="Proteomes" id="UP000287171">
    <property type="component" value="Unassembled WGS sequence"/>
</dbReference>
<evidence type="ECO:0000313" key="3">
    <source>
        <dbReference type="Proteomes" id="UP000287171"/>
    </source>
</evidence>
<protein>
    <submittedName>
        <fullName evidence="2">Glyoxalase</fullName>
    </submittedName>
</protein>
<dbReference type="Pfam" id="PF00903">
    <property type="entry name" value="Glyoxalase"/>
    <property type="match status" value="1"/>
</dbReference>